<dbReference type="SUPFAM" id="SSF75553">
    <property type="entry name" value="Smc hinge domain"/>
    <property type="match status" value="1"/>
</dbReference>
<feature type="compositionally biased region" description="Basic and acidic residues" evidence="7">
    <location>
        <begin position="314"/>
        <end position="326"/>
    </location>
</feature>
<evidence type="ECO:0000256" key="1">
    <source>
        <dbReference type="ARBA" id="ARBA00022490"/>
    </source>
</evidence>
<dbReference type="PANTHER" id="PTHR43977">
    <property type="entry name" value="STRUCTURAL MAINTENANCE OF CHROMOSOMES PROTEIN 3"/>
    <property type="match status" value="1"/>
</dbReference>
<keyword evidence="3 6" id="KW-0067">ATP-binding</keyword>
<evidence type="ECO:0000256" key="2">
    <source>
        <dbReference type="ARBA" id="ARBA00022741"/>
    </source>
</evidence>
<keyword evidence="1 6" id="KW-0963">Cytoplasm</keyword>
<comment type="subcellular location">
    <subcellularLocation>
        <location evidence="6">Cytoplasm</location>
    </subcellularLocation>
</comment>
<name>A0ABV5TLN6_9ACTN</name>
<comment type="caution">
    <text evidence="9">The sequence shown here is derived from an EMBL/GenBank/DDBJ whole genome shotgun (WGS) entry which is preliminary data.</text>
</comment>
<dbReference type="SUPFAM" id="SSF52540">
    <property type="entry name" value="P-loop containing nucleoside triphosphate hydrolases"/>
    <property type="match status" value="1"/>
</dbReference>
<evidence type="ECO:0000313" key="10">
    <source>
        <dbReference type="Proteomes" id="UP001589610"/>
    </source>
</evidence>
<feature type="compositionally biased region" description="Basic and acidic residues" evidence="7">
    <location>
        <begin position="416"/>
        <end position="439"/>
    </location>
</feature>
<dbReference type="Gene3D" id="3.30.70.1620">
    <property type="match status" value="1"/>
</dbReference>
<dbReference type="InterPro" id="IPR024704">
    <property type="entry name" value="SMC"/>
</dbReference>
<evidence type="ECO:0000256" key="7">
    <source>
        <dbReference type="SAM" id="MobiDB-lite"/>
    </source>
</evidence>
<evidence type="ECO:0000256" key="3">
    <source>
        <dbReference type="ARBA" id="ARBA00022840"/>
    </source>
</evidence>
<feature type="coiled-coil region" evidence="6">
    <location>
        <begin position="860"/>
        <end position="894"/>
    </location>
</feature>
<keyword evidence="4 6" id="KW-0175">Coiled coil</keyword>
<dbReference type="InterPro" id="IPR036277">
    <property type="entry name" value="SMC_hinge_sf"/>
</dbReference>
<keyword evidence="5 6" id="KW-0238">DNA-binding</keyword>
<sequence>MYLKTLTLRGFKSFASATTLRFEPGITAVVGPNGSGKSNVVDALAWVMGEHSAKSLRGGKMEDVIFAGTSSRAPLGRAEVTLTIDNTDGMLPIDYTEVTISRLMFRAGQSEYAINGDTCRLLDIQELLSDSGIGREMHVIVGQGQLDQVLHAGPEERRAFIEEAAGVLKHRKRKEKALRKLDAMQANMTRVQDLTTELRRQLKPLGRQAEIARKAAVIQADLRDARLRLLADDVLTLRTTLEREMADEEAVLTRRAAVEVELEQGQVAESELEAAEAEAQPRLAAAQETFFRLSSLRERLRGLAGLAAERHRNATDTAVERRGRDPEDFEREAEEVREQERVLAELLEGERESLAGAVARRAETEAALAAEERRLAAEARAAADRREGLARLRGQVGAARSRAGAAEEEIGRLRRSLEEAEQRAEEAQATHDGQERAEPSADPALAEELEIALETVEQARESVELARAGVEEAKAAVAGPSSALGAARAALTAARKTDQQAQRQVAALEARFEALEMGLAGGADGAAALLAADLAGVLGPVATMLSVRPGAEVAVAAVLGAAAEAVAVESLQSAADAIEFLRGHDGGHATLVIASGEAGPGEAGSAGSPGSPGRVPLAGAEWAIDLVTVSAELRAAATHLLANVLVVDDLATARKAVEQSPELRAVTRSGDLLGTHAAKGGSAGGTSALQMRAALDEAAADLAEARVAAERAGAELEETAEAEAEAQLAVETAQARVAEAQTGVQNAQAGVNAAQAALDRVRARQRDADQKVAAVARRLAQLGAAAKAARDECERLAGGVRAAEEARDRDAAGLAELEERLAAAVGAEELETEPTTELRDELAEICATARQDEMEVRLAVRTAEERVRGIEGRADELTRAAEREREERSRAAERREWRRRQARTAQAVVRGAELALRALETSLGAAAGERDEADRARGQIDASLKAVRIRVRELSGELDKLVNRAHGSEVARTEQRLRLEQLESRAVEEYGVEADTLIAEYGPGEPIPTADGDPVPYDRDEQLKRARAADRQMAQLGKVNPLALEEFAALEERHSFLTSQLEDLKKTRRDLLLVVKEVDDRVEQVFGAAFADVAREFETIFTRVFPGGEGRLLLTDPENMLTTGVEVEARPPGKKVKRLSLLSGGERSLTAVAFLVSIFKARPSPFYVMDEVEAALDDTNTQRLLTLFEELRQTSQIIIITHQKRTMEIADALYGVSMRGDGVTQVISQRLREHEPV</sequence>
<dbReference type="InterPro" id="IPR027417">
    <property type="entry name" value="P-loop_NTPase"/>
</dbReference>
<dbReference type="EMBL" id="JBHMBS010000019">
    <property type="protein sequence ID" value="MFB9680029.1"/>
    <property type="molecule type" value="Genomic_DNA"/>
</dbReference>
<dbReference type="Gene3D" id="6.10.140.1720">
    <property type="match status" value="1"/>
</dbReference>
<keyword evidence="2 6" id="KW-0547">Nucleotide-binding</keyword>
<feature type="domain" description="SMC hinge" evidence="8">
    <location>
        <begin position="535"/>
        <end position="657"/>
    </location>
</feature>
<dbReference type="Proteomes" id="UP001589610">
    <property type="component" value="Unassembled WGS sequence"/>
</dbReference>
<comment type="function">
    <text evidence="6">Required for chromosome condensation and partitioning.</text>
</comment>
<dbReference type="NCBIfam" id="TIGR02168">
    <property type="entry name" value="SMC_prok_B"/>
    <property type="match status" value="1"/>
</dbReference>
<dbReference type="InterPro" id="IPR010935">
    <property type="entry name" value="SMC_hinge"/>
</dbReference>
<feature type="coiled-coil region" evidence="6">
    <location>
        <begin position="695"/>
        <end position="771"/>
    </location>
</feature>
<feature type="coiled-coil region" evidence="6">
    <location>
        <begin position="1047"/>
        <end position="1081"/>
    </location>
</feature>
<evidence type="ECO:0000256" key="5">
    <source>
        <dbReference type="ARBA" id="ARBA00023125"/>
    </source>
</evidence>
<evidence type="ECO:0000256" key="4">
    <source>
        <dbReference type="ARBA" id="ARBA00023054"/>
    </source>
</evidence>
<gene>
    <name evidence="6 9" type="primary">smc</name>
    <name evidence="9" type="ORF">ACFFRH_31500</name>
</gene>
<feature type="region of interest" description="Disordered" evidence="7">
    <location>
        <begin position="416"/>
        <end position="442"/>
    </location>
</feature>
<dbReference type="Gene3D" id="3.40.50.300">
    <property type="entry name" value="P-loop containing nucleotide triphosphate hydrolases"/>
    <property type="match status" value="2"/>
</dbReference>
<comment type="subunit">
    <text evidence="6">Homodimer.</text>
</comment>
<protein>
    <recommendedName>
        <fullName evidence="6">Chromosome partition protein Smc</fullName>
    </recommendedName>
</protein>
<dbReference type="CDD" id="cd03278">
    <property type="entry name" value="ABC_SMC_barmotin"/>
    <property type="match status" value="1"/>
</dbReference>
<accession>A0ABV5TLN6</accession>
<organism evidence="9 10">
    <name type="scientific">Streptosporangium vulgare</name>
    <dbReference type="NCBI Taxonomy" id="46190"/>
    <lineage>
        <taxon>Bacteria</taxon>
        <taxon>Bacillati</taxon>
        <taxon>Actinomycetota</taxon>
        <taxon>Actinomycetes</taxon>
        <taxon>Streptosporangiales</taxon>
        <taxon>Streptosporangiaceae</taxon>
        <taxon>Streptosporangium</taxon>
    </lineage>
</organism>
<feature type="coiled-coil region" evidence="6">
    <location>
        <begin position="167"/>
        <end position="201"/>
    </location>
</feature>
<keyword evidence="10" id="KW-1185">Reference proteome</keyword>
<evidence type="ECO:0000313" key="9">
    <source>
        <dbReference type="EMBL" id="MFB9680029.1"/>
    </source>
</evidence>
<feature type="binding site" evidence="6">
    <location>
        <begin position="32"/>
        <end position="39"/>
    </location>
    <ligand>
        <name>ATP</name>
        <dbReference type="ChEBI" id="CHEBI:30616"/>
    </ligand>
</feature>
<dbReference type="Gene3D" id="1.20.1060.20">
    <property type="match status" value="1"/>
</dbReference>
<comment type="similarity">
    <text evidence="6">Belongs to the SMC family.</text>
</comment>
<reference evidence="9 10" key="1">
    <citation type="submission" date="2024-09" db="EMBL/GenBank/DDBJ databases">
        <authorList>
            <person name="Sun Q."/>
            <person name="Mori K."/>
        </authorList>
    </citation>
    <scope>NUCLEOTIDE SEQUENCE [LARGE SCALE GENOMIC DNA]</scope>
    <source>
        <strain evidence="9 10">JCM 3028</strain>
    </source>
</reference>
<dbReference type="RefSeq" id="WP_344748165.1">
    <property type="nucleotide sequence ID" value="NZ_BAAAWW010000148.1"/>
</dbReference>
<evidence type="ECO:0000256" key="6">
    <source>
        <dbReference type="HAMAP-Rule" id="MF_01894"/>
    </source>
</evidence>
<evidence type="ECO:0000259" key="8">
    <source>
        <dbReference type="SMART" id="SM00968"/>
    </source>
</evidence>
<dbReference type="Pfam" id="PF06470">
    <property type="entry name" value="SMC_hinge"/>
    <property type="match status" value="1"/>
</dbReference>
<dbReference type="SMART" id="SM00968">
    <property type="entry name" value="SMC_hinge"/>
    <property type="match status" value="1"/>
</dbReference>
<comment type="domain">
    <text evidence="6">Contains large globular domains required for ATP hydrolysis at each terminus and a third globular domain forming a flexible hinge near the middle of the molecule. These domains are separated by coiled-coil structures.</text>
</comment>
<dbReference type="Pfam" id="PF02463">
    <property type="entry name" value="SMC_N"/>
    <property type="match status" value="1"/>
</dbReference>
<dbReference type="InterPro" id="IPR011890">
    <property type="entry name" value="SMC_prok"/>
</dbReference>
<proteinExistence type="inferred from homology"/>
<dbReference type="PIRSF" id="PIRSF005719">
    <property type="entry name" value="SMC"/>
    <property type="match status" value="1"/>
</dbReference>
<dbReference type="HAMAP" id="MF_01894">
    <property type="entry name" value="Smc_prok"/>
    <property type="match status" value="1"/>
</dbReference>
<feature type="region of interest" description="Disordered" evidence="7">
    <location>
        <begin position="314"/>
        <end position="335"/>
    </location>
</feature>
<dbReference type="InterPro" id="IPR003395">
    <property type="entry name" value="RecF/RecN/SMC_N"/>
</dbReference>